<dbReference type="HOGENOM" id="CLU_129719_1_0_3"/>
<reference evidence="3" key="1">
    <citation type="journal article" date="2013" name="Proc. Natl. Acad. Sci. U.S.A.">
        <title>Improving the coverage of the cyanobacterial phylum using diversity-driven genome sequencing.</title>
        <authorList>
            <person name="Shih P.M."/>
            <person name="Wu D."/>
            <person name="Latifi A."/>
            <person name="Axen S.D."/>
            <person name="Fewer D.P."/>
            <person name="Talla E."/>
            <person name="Calteau A."/>
            <person name="Cai F."/>
            <person name="Tandeau de Marsac N."/>
            <person name="Rippka R."/>
            <person name="Herdman M."/>
            <person name="Sivonen K."/>
            <person name="Coursin T."/>
            <person name="Laurent T."/>
            <person name="Goodwin L."/>
            <person name="Nolan M."/>
            <person name="Davenport K.W."/>
            <person name="Han C.S."/>
            <person name="Rubin E.M."/>
            <person name="Eisen J.A."/>
            <person name="Woyke T."/>
            <person name="Gugger M."/>
            <person name="Kerfeld C.A."/>
        </authorList>
    </citation>
    <scope>NUCLEOTIDE SEQUENCE [LARGE SCALE GENOMIC DNA]</scope>
    <source>
        <strain evidence="3">ATCC 29371 / PCC 7437</strain>
    </source>
</reference>
<evidence type="ECO:0008006" key="4">
    <source>
        <dbReference type="Google" id="ProtNLM"/>
    </source>
</evidence>
<dbReference type="KEGG" id="scs:Sta7437_0543"/>
<dbReference type="Proteomes" id="UP000010473">
    <property type="component" value="Chromosome"/>
</dbReference>
<evidence type="ECO:0000256" key="1">
    <source>
        <dbReference type="SAM" id="SignalP"/>
    </source>
</evidence>
<dbReference type="EMBL" id="CP003653">
    <property type="protein sequence ID" value="AFZ34146.1"/>
    <property type="molecule type" value="Genomic_DNA"/>
</dbReference>
<protein>
    <recommendedName>
        <fullName evidence="4">Lipoprotein</fullName>
    </recommendedName>
</protein>
<evidence type="ECO:0000313" key="2">
    <source>
        <dbReference type="EMBL" id="AFZ34146.1"/>
    </source>
</evidence>
<organism evidence="2 3">
    <name type="scientific">Stanieria cyanosphaera (strain ATCC 29371 / PCC 7437)</name>
    <dbReference type="NCBI Taxonomy" id="111780"/>
    <lineage>
        <taxon>Bacteria</taxon>
        <taxon>Bacillati</taxon>
        <taxon>Cyanobacteriota</taxon>
        <taxon>Cyanophyceae</taxon>
        <taxon>Pleurocapsales</taxon>
        <taxon>Dermocarpellaceae</taxon>
        <taxon>Stanieria</taxon>
    </lineage>
</organism>
<keyword evidence="3" id="KW-1185">Reference proteome</keyword>
<evidence type="ECO:0000313" key="3">
    <source>
        <dbReference type="Proteomes" id="UP000010473"/>
    </source>
</evidence>
<dbReference type="STRING" id="111780.Sta7437_0543"/>
<feature type="signal peptide" evidence="1">
    <location>
        <begin position="1"/>
        <end position="20"/>
    </location>
</feature>
<keyword evidence="1" id="KW-0732">Signal</keyword>
<gene>
    <name evidence="2" type="ordered locus">Sta7437_0543</name>
</gene>
<proteinExistence type="predicted"/>
<dbReference type="RefSeq" id="WP_015191819.1">
    <property type="nucleotide sequence ID" value="NC_019748.1"/>
</dbReference>
<sequence length="140" mass="15563">MNKFLFLAKILLVLIVIAFAQTNNHWTIAEANSLPSLVPAPSLQTEQPVKENISEPTTLPLEIQNAVLEDISKRTSKNVATFRIAEAEKRTWSDGCLDLSEPNQFCTQVLTPGWQVIVTDGESKWVYHTNSSGNLVKLAK</sequence>
<dbReference type="AlphaFoldDB" id="K9XQ26"/>
<dbReference type="eggNOG" id="COG3266">
    <property type="taxonomic scope" value="Bacteria"/>
</dbReference>
<dbReference type="OrthoDB" id="3723110at2"/>
<accession>K9XQ26</accession>
<name>K9XQ26_STAC7</name>
<feature type="chain" id="PRO_5003938083" description="Lipoprotein" evidence="1">
    <location>
        <begin position="21"/>
        <end position="140"/>
    </location>
</feature>